<dbReference type="Proteomes" id="UP000308197">
    <property type="component" value="Unassembled WGS sequence"/>
</dbReference>
<dbReference type="SUPFAM" id="SSF81383">
    <property type="entry name" value="F-box domain"/>
    <property type="match status" value="1"/>
</dbReference>
<dbReference type="Gene3D" id="1.20.1280.50">
    <property type="match status" value="1"/>
</dbReference>
<feature type="domain" description="F-box" evidence="1">
    <location>
        <begin position="60"/>
        <end position="109"/>
    </location>
</feature>
<keyword evidence="3" id="KW-1185">Reference proteome</keyword>
<evidence type="ECO:0000313" key="2">
    <source>
        <dbReference type="EMBL" id="TFK92550.1"/>
    </source>
</evidence>
<dbReference type="InterPro" id="IPR001810">
    <property type="entry name" value="F-box_dom"/>
</dbReference>
<dbReference type="InterPro" id="IPR036047">
    <property type="entry name" value="F-box-like_dom_sf"/>
</dbReference>
<gene>
    <name evidence="2" type="ORF">K466DRAFT_217719</name>
</gene>
<evidence type="ECO:0000313" key="3">
    <source>
        <dbReference type="Proteomes" id="UP000308197"/>
    </source>
</evidence>
<name>A0A5C3PVR5_9APHY</name>
<evidence type="ECO:0000259" key="1">
    <source>
        <dbReference type="PROSITE" id="PS50181"/>
    </source>
</evidence>
<proteinExistence type="predicted"/>
<dbReference type="AlphaFoldDB" id="A0A5C3PVR5"/>
<reference evidence="2 3" key="1">
    <citation type="journal article" date="2019" name="Nat. Ecol. Evol.">
        <title>Megaphylogeny resolves global patterns of mushroom evolution.</title>
        <authorList>
            <person name="Varga T."/>
            <person name="Krizsan K."/>
            <person name="Foldi C."/>
            <person name="Dima B."/>
            <person name="Sanchez-Garcia M."/>
            <person name="Sanchez-Ramirez S."/>
            <person name="Szollosi G.J."/>
            <person name="Szarkandi J.G."/>
            <person name="Papp V."/>
            <person name="Albert L."/>
            <person name="Andreopoulos W."/>
            <person name="Angelini C."/>
            <person name="Antonin V."/>
            <person name="Barry K.W."/>
            <person name="Bougher N.L."/>
            <person name="Buchanan P."/>
            <person name="Buyck B."/>
            <person name="Bense V."/>
            <person name="Catcheside P."/>
            <person name="Chovatia M."/>
            <person name="Cooper J."/>
            <person name="Damon W."/>
            <person name="Desjardin D."/>
            <person name="Finy P."/>
            <person name="Geml J."/>
            <person name="Haridas S."/>
            <person name="Hughes K."/>
            <person name="Justo A."/>
            <person name="Karasinski D."/>
            <person name="Kautmanova I."/>
            <person name="Kiss B."/>
            <person name="Kocsube S."/>
            <person name="Kotiranta H."/>
            <person name="LaButti K.M."/>
            <person name="Lechner B.E."/>
            <person name="Liimatainen K."/>
            <person name="Lipzen A."/>
            <person name="Lukacs Z."/>
            <person name="Mihaltcheva S."/>
            <person name="Morgado L.N."/>
            <person name="Niskanen T."/>
            <person name="Noordeloos M.E."/>
            <person name="Ohm R.A."/>
            <person name="Ortiz-Santana B."/>
            <person name="Ovrebo C."/>
            <person name="Racz N."/>
            <person name="Riley R."/>
            <person name="Savchenko A."/>
            <person name="Shiryaev A."/>
            <person name="Soop K."/>
            <person name="Spirin V."/>
            <person name="Szebenyi C."/>
            <person name="Tomsovsky M."/>
            <person name="Tulloss R.E."/>
            <person name="Uehling J."/>
            <person name="Grigoriev I.V."/>
            <person name="Vagvolgyi C."/>
            <person name="Papp T."/>
            <person name="Martin F.M."/>
            <person name="Miettinen O."/>
            <person name="Hibbett D.S."/>
            <person name="Nagy L.G."/>
        </authorList>
    </citation>
    <scope>NUCLEOTIDE SEQUENCE [LARGE SCALE GENOMIC DNA]</scope>
    <source>
        <strain evidence="2 3">HHB13444</strain>
    </source>
</reference>
<organism evidence="2 3">
    <name type="scientific">Polyporus arcularius HHB13444</name>
    <dbReference type="NCBI Taxonomy" id="1314778"/>
    <lineage>
        <taxon>Eukaryota</taxon>
        <taxon>Fungi</taxon>
        <taxon>Dikarya</taxon>
        <taxon>Basidiomycota</taxon>
        <taxon>Agaricomycotina</taxon>
        <taxon>Agaricomycetes</taxon>
        <taxon>Polyporales</taxon>
        <taxon>Polyporaceae</taxon>
        <taxon>Polyporus</taxon>
    </lineage>
</organism>
<dbReference type="Pfam" id="PF12937">
    <property type="entry name" value="F-box-like"/>
    <property type="match status" value="1"/>
</dbReference>
<dbReference type="EMBL" id="ML210996">
    <property type="protein sequence ID" value="TFK92550.1"/>
    <property type="molecule type" value="Genomic_DNA"/>
</dbReference>
<dbReference type="InterPro" id="IPR032675">
    <property type="entry name" value="LRR_dom_sf"/>
</dbReference>
<dbReference type="InParanoid" id="A0A5C3PVR5"/>
<dbReference type="Gene3D" id="3.80.10.10">
    <property type="entry name" value="Ribonuclease Inhibitor"/>
    <property type="match status" value="1"/>
</dbReference>
<accession>A0A5C3PVR5</accession>
<sequence length="553" mass="62342">MADSSCGPRPLPPDDLALLSGLQPHDVRKVAESKIQAYRAMIEDINGYIIQLSTIQNTTVPLHASLPPEILMHVFRHILPTGPSDLRLTHVCKLWRDLIFRTPEFWVDMLAISAVTAHLDHNTDSPLSFPSFVVRSSPLPFELDLHRGALDFLRTIPSHVSRIHSLSLHLPLGSDYAAYLTALFNLDMPLLETMRCSTYATAWPIGLTDSTTHRVPDGQKFPRLRKLAFCGPGLPTRAFAFPSLRELKFDDGMFSEPLGPLMDFLESCAQLEVLEMNIQSPARQFRTERDAVSLPHLKIFSLLLDAPEGLWAYDFLEQVIVPATAQMNITWLAGSDHPLRYLIPTSPLSLSVEAIQVIHTLTIRFNYDRTVRDDSKWILSVNGFVPSHSQPYLKLTIHCPCWTLEEDVRPSDALSDLSGLFTCAPSLQKVKLRLDHGITVTPDHWFVILNSFPSLSSLTVRIGSCRSLLTVLRRNPTRWPALRRLSISCRNGSGVHECLLSAIERRAREGSRLEYIAFSGSPRRRLSEHRMRRLEGLVDEVTTVNEVEFCGMH</sequence>
<protein>
    <recommendedName>
        <fullName evidence="1">F-box domain-containing protein</fullName>
    </recommendedName>
</protein>
<dbReference type="PROSITE" id="PS50181">
    <property type="entry name" value="FBOX"/>
    <property type="match status" value="1"/>
</dbReference>